<gene>
    <name evidence="1" type="ORF">ACFQGB_06520</name>
</gene>
<name>A0ABD5VDH1_9EURY</name>
<evidence type="ECO:0000313" key="1">
    <source>
        <dbReference type="EMBL" id="MFC6952513.1"/>
    </source>
</evidence>
<dbReference type="RefSeq" id="WP_336349487.1">
    <property type="nucleotide sequence ID" value="NZ_JAZAQL010000001.1"/>
</dbReference>
<evidence type="ECO:0000313" key="2">
    <source>
        <dbReference type="Proteomes" id="UP001596395"/>
    </source>
</evidence>
<dbReference type="Proteomes" id="UP001596395">
    <property type="component" value="Unassembled WGS sequence"/>
</dbReference>
<accession>A0ABD5VDH1</accession>
<protein>
    <recommendedName>
        <fullName evidence="3">Lipoprotein</fullName>
    </recommendedName>
</protein>
<reference evidence="1 2" key="1">
    <citation type="journal article" date="2019" name="Int. J. Syst. Evol. Microbiol.">
        <title>The Global Catalogue of Microorganisms (GCM) 10K type strain sequencing project: providing services to taxonomists for standard genome sequencing and annotation.</title>
        <authorList>
            <consortium name="The Broad Institute Genomics Platform"/>
            <consortium name="The Broad Institute Genome Sequencing Center for Infectious Disease"/>
            <person name="Wu L."/>
            <person name="Ma J."/>
        </authorList>
    </citation>
    <scope>NUCLEOTIDE SEQUENCE [LARGE SCALE GENOMIC DNA]</scope>
    <source>
        <strain evidence="1 2">GX26</strain>
    </source>
</reference>
<comment type="caution">
    <text evidence="1">The sequence shown here is derived from an EMBL/GenBank/DDBJ whole genome shotgun (WGS) entry which is preliminary data.</text>
</comment>
<proteinExistence type="predicted"/>
<keyword evidence="2" id="KW-1185">Reference proteome</keyword>
<dbReference type="PROSITE" id="PS51257">
    <property type="entry name" value="PROKAR_LIPOPROTEIN"/>
    <property type="match status" value="1"/>
</dbReference>
<evidence type="ECO:0008006" key="3">
    <source>
        <dbReference type="Google" id="ProtNLM"/>
    </source>
</evidence>
<sequence length="140" mass="15346">MRRRTVVASAFGGVGLASCSSFAEREPPVGLGRIRLVNATDDVIEVVVTVEREGRRVHEDAFELEYRGVREVVDETMGHRVPYAVTVSVPGDSRAGTTSWERLDSLVSNWGDMTCYELSFTVDTDEITTAFNADGVECPS</sequence>
<dbReference type="EMBL" id="JBHSXN010000001">
    <property type="protein sequence ID" value="MFC6952513.1"/>
    <property type="molecule type" value="Genomic_DNA"/>
</dbReference>
<organism evidence="1 2">
    <name type="scientific">Halorubellus litoreus</name>
    <dbReference type="NCBI Taxonomy" id="755308"/>
    <lineage>
        <taxon>Archaea</taxon>
        <taxon>Methanobacteriati</taxon>
        <taxon>Methanobacteriota</taxon>
        <taxon>Stenosarchaea group</taxon>
        <taxon>Halobacteria</taxon>
        <taxon>Halobacteriales</taxon>
        <taxon>Halorubellaceae</taxon>
        <taxon>Halorubellus</taxon>
    </lineage>
</organism>
<dbReference type="AlphaFoldDB" id="A0ABD5VDH1"/>